<keyword evidence="1" id="KW-1133">Transmembrane helix</keyword>
<dbReference type="GO" id="GO:0005524">
    <property type="term" value="F:ATP binding"/>
    <property type="evidence" value="ECO:0007669"/>
    <property type="project" value="InterPro"/>
</dbReference>
<feature type="transmembrane region" description="Helical" evidence="1">
    <location>
        <begin position="16"/>
        <end position="37"/>
    </location>
</feature>
<feature type="transmembrane region" description="Helical" evidence="1">
    <location>
        <begin position="156"/>
        <end position="173"/>
    </location>
</feature>
<dbReference type="Gene3D" id="3.40.50.300">
    <property type="entry name" value="P-loop containing nucleotide triphosphate hydrolases"/>
    <property type="match status" value="1"/>
</dbReference>
<dbReference type="InterPro" id="IPR039421">
    <property type="entry name" value="Type_1_exporter"/>
</dbReference>
<evidence type="ECO:0000313" key="4">
    <source>
        <dbReference type="Proteomes" id="UP000289600"/>
    </source>
</evidence>
<dbReference type="InterPro" id="IPR027417">
    <property type="entry name" value="P-loop_NTPase"/>
</dbReference>
<feature type="transmembrane region" description="Helical" evidence="1">
    <location>
        <begin position="49"/>
        <end position="71"/>
    </location>
</feature>
<keyword evidence="1" id="KW-0472">Membrane</keyword>
<dbReference type="GO" id="GO:0042626">
    <property type="term" value="F:ATPase-coupled transmembrane transporter activity"/>
    <property type="evidence" value="ECO:0007669"/>
    <property type="project" value="TreeGrafter"/>
</dbReference>
<dbReference type="GO" id="GO:0016887">
    <property type="term" value="F:ATP hydrolysis activity"/>
    <property type="evidence" value="ECO:0007669"/>
    <property type="project" value="InterPro"/>
</dbReference>
<dbReference type="SUPFAM" id="SSF52540">
    <property type="entry name" value="P-loop containing nucleoside triphosphate hydrolases"/>
    <property type="match status" value="1"/>
</dbReference>
<dbReference type="EMBL" id="MG807320">
    <property type="protein sequence ID" value="AVL94552.1"/>
    <property type="molecule type" value="Genomic_DNA"/>
</dbReference>
<evidence type="ECO:0000313" key="3">
    <source>
        <dbReference type="EMBL" id="AVL94552.1"/>
    </source>
</evidence>
<gene>
    <name evidence="3" type="ORF">mc_166</name>
</gene>
<evidence type="ECO:0000259" key="2">
    <source>
        <dbReference type="Pfam" id="PF00005"/>
    </source>
</evidence>
<accession>A0A2P1EKX6</accession>
<dbReference type="Proteomes" id="UP000289600">
    <property type="component" value="Segment"/>
</dbReference>
<name>A0A2P1EKX6_9VIRU</name>
<proteinExistence type="predicted"/>
<dbReference type="Pfam" id="PF00005">
    <property type="entry name" value="ABC_tran"/>
    <property type="match status" value="1"/>
</dbReference>
<protein>
    <submittedName>
        <fullName evidence="3">MdlB</fullName>
    </submittedName>
</protein>
<feature type="transmembrane region" description="Helical" evidence="1">
    <location>
        <begin position="237"/>
        <end position="255"/>
    </location>
</feature>
<feature type="domain" description="ABC transporter" evidence="2">
    <location>
        <begin position="338"/>
        <end position="479"/>
    </location>
</feature>
<organism evidence="3 4">
    <name type="scientific">Moumouvirus australiensis</name>
    <dbReference type="NCBI Taxonomy" id="2109587"/>
    <lineage>
        <taxon>Viruses</taxon>
        <taxon>Varidnaviria</taxon>
        <taxon>Bamfordvirae</taxon>
        <taxon>Nucleocytoviricota</taxon>
        <taxon>Megaviricetes</taxon>
        <taxon>Imitervirales</taxon>
        <taxon>Mimiviridae</taxon>
        <taxon>Megamimivirinae</taxon>
        <taxon>Moumouvirus</taxon>
        <taxon>Moumouvirus australiense</taxon>
    </lineage>
</organism>
<dbReference type="PANTHER" id="PTHR24221">
    <property type="entry name" value="ATP-BINDING CASSETTE SUB-FAMILY B"/>
    <property type="match status" value="1"/>
</dbReference>
<reference evidence="4" key="1">
    <citation type="submission" date="2018-01" db="EMBL/GenBank/DDBJ databases">
        <title>Testimony of 'menage a trois' revealed by the proteome of Megavirus virophage.</title>
        <authorList>
            <person name="Jeudy S."/>
            <person name="Bertaux L."/>
            <person name="Alempic J.-M."/>
            <person name="Lartigue A."/>
            <person name="Legendre M."/>
            <person name="Philippe N."/>
            <person name="Beucher L."/>
            <person name="Biondi E."/>
            <person name="Juul S."/>
            <person name="Turner D."/>
            <person name="Coute Y."/>
            <person name="Claverie J.-M."/>
            <person name="Abergel C."/>
        </authorList>
    </citation>
    <scope>NUCLEOTIDE SEQUENCE [LARGE SCALE GENOMIC DNA]</scope>
</reference>
<keyword evidence="1" id="KW-0812">Transmembrane</keyword>
<keyword evidence="4" id="KW-1185">Reference proteome</keyword>
<dbReference type="InterPro" id="IPR003439">
    <property type="entry name" value="ABC_transporter-like_ATP-bd"/>
</dbReference>
<dbReference type="PANTHER" id="PTHR24221:SF654">
    <property type="entry name" value="ATP-BINDING CASSETTE SUB-FAMILY B MEMBER 6"/>
    <property type="match status" value="1"/>
</dbReference>
<sequence length="534" mass="62285">MISINNIIRENIKPALFYHIIINILINNINIFLSKYIYSFGVASNDLRIIGNICVVYIFIEIILILHKYFFLDKNLIIFQGDIHNSLEKYVNDSINKFPWNEQRQILQNNDFDRTKNKTVYSILNFSETIISDVVNIIILVICIIANISLDFTGTFYYICTLPIVLILSKYKYTNNADEYNKIWQKYRYYSNNQYFNLIHSHGEKIFKKMYHCINQYNKIISQEKYEIVKNTESIKLMINLIIAINLITKIIYVGNITDIIIHFQLVSYIKNGIISCQNIYKKYTDVILESRKLLHLLKCDNPRVNVLYIDNFNEIVVKKLNYKYDGNKKFRVNLNNELYFELGKITRLEGPSGSGKSSFMDILSGVIPCNQYKHEVYFDNKINIYGFEAMIPHRIYAEQSIPYNWNETIQNIIIGENNINLNILSLVMNLSECEEFVNSGDLNSSGINLSGGQKGRICIAKILYHAIISKSKFFILDEIDKSLQSNLAVKIINNIMNYCRNNKICLVLAVHCEEAKKLNYDQVFEFNNGQISC</sequence>
<feature type="transmembrane region" description="Helical" evidence="1">
    <location>
        <begin position="130"/>
        <end position="150"/>
    </location>
</feature>
<evidence type="ECO:0000256" key="1">
    <source>
        <dbReference type="SAM" id="Phobius"/>
    </source>
</evidence>